<reference evidence="1 2" key="1">
    <citation type="submission" date="2018-08" db="EMBL/GenBank/DDBJ databases">
        <title>A genome reference for cultivated species of the human gut microbiota.</title>
        <authorList>
            <person name="Zou Y."/>
            <person name="Xue W."/>
            <person name="Luo G."/>
        </authorList>
    </citation>
    <scope>NUCLEOTIDE SEQUENCE [LARGE SCALE GENOMIC DNA]</scope>
    <source>
        <strain evidence="1 2">AF38-11</strain>
    </source>
</reference>
<proteinExistence type="predicted"/>
<evidence type="ECO:0008006" key="3">
    <source>
        <dbReference type="Google" id="ProtNLM"/>
    </source>
</evidence>
<comment type="caution">
    <text evidence="1">The sequence shown here is derived from an EMBL/GenBank/DDBJ whole genome shotgun (WGS) entry which is preliminary data.</text>
</comment>
<dbReference type="Proteomes" id="UP000283672">
    <property type="component" value="Unassembled WGS sequence"/>
</dbReference>
<name>A0AA92VDM2_9BACT</name>
<organism evidence="1 2">
    <name type="scientific">Segatella copri</name>
    <dbReference type="NCBI Taxonomy" id="165179"/>
    <lineage>
        <taxon>Bacteria</taxon>
        <taxon>Pseudomonadati</taxon>
        <taxon>Bacteroidota</taxon>
        <taxon>Bacteroidia</taxon>
        <taxon>Bacteroidales</taxon>
        <taxon>Prevotellaceae</taxon>
        <taxon>Segatella</taxon>
    </lineage>
</organism>
<evidence type="ECO:0000313" key="2">
    <source>
        <dbReference type="Proteomes" id="UP000283672"/>
    </source>
</evidence>
<dbReference type="AlphaFoldDB" id="A0AA92VDM2"/>
<protein>
    <recommendedName>
        <fullName evidence="3">Fimbrillin-like</fullName>
    </recommendedName>
</protein>
<evidence type="ECO:0000313" key="1">
    <source>
        <dbReference type="EMBL" id="RHL42353.1"/>
    </source>
</evidence>
<sequence length="395" mass="44428">MIPLFAFLASLTACESNDLPIQHADSYRYITFAARTQKMTTRADDRYESYDPVQRMHPQNMGVFGYYNFATHSFETTGTETGGKNHAIFDNIQVDYSTSTKTWSPKEEKRWDAYPDSNFDFFGYMPHSTEATLSKPSATESTYLLKIPFSMPAVNGNPSPILAQKVLRKAPIICAKPEHKGSTAAGGSDATFGRVVTFLFDQTLTGYNLNFQLDQKMNAIRYFRIKGVKIYGKGLNDEGLATGGYVSRSYTWSNNEWTAKAIQWSKLNKVIITEENAIQLAKDKNSETPFTPVANESMDIDDSKYHRWGTTFYAIADASFVPTIAVTYDVILKDKKGVTVTRKDVTSTIILGNKYFETLNPAQTAAIYNINILIQPRYLYVLADQDAYTGHLLIQ</sequence>
<gene>
    <name evidence="1" type="ORF">DW026_00710</name>
</gene>
<dbReference type="EMBL" id="QROP01000001">
    <property type="protein sequence ID" value="RHL42353.1"/>
    <property type="molecule type" value="Genomic_DNA"/>
</dbReference>
<accession>A0AA92VDM2</accession>